<name>A0ABR4C8P4_9HELO</name>
<evidence type="ECO:0000313" key="2">
    <source>
        <dbReference type="Proteomes" id="UP001595075"/>
    </source>
</evidence>
<evidence type="ECO:0000313" key="1">
    <source>
        <dbReference type="EMBL" id="KAL2066275.1"/>
    </source>
</evidence>
<accession>A0ABR4C8P4</accession>
<dbReference type="EMBL" id="JAZHXI010000011">
    <property type="protein sequence ID" value="KAL2066275.1"/>
    <property type="molecule type" value="Genomic_DNA"/>
</dbReference>
<gene>
    <name evidence="1" type="ORF">VTL71DRAFT_2346</name>
</gene>
<organism evidence="1 2">
    <name type="scientific">Oculimacula yallundae</name>
    <dbReference type="NCBI Taxonomy" id="86028"/>
    <lineage>
        <taxon>Eukaryota</taxon>
        <taxon>Fungi</taxon>
        <taxon>Dikarya</taxon>
        <taxon>Ascomycota</taxon>
        <taxon>Pezizomycotina</taxon>
        <taxon>Leotiomycetes</taxon>
        <taxon>Helotiales</taxon>
        <taxon>Ploettnerulaceae</taxon>
        <taxon>Oculimacula</taxon>
    </lineage>
</organism>
<keyword evidence="2" id="KW-1185">Reference proteome</keyword>
<dbReference type="Proteomes" id="UP001595075">
    <property type="component" value="Unassembled WGS sequence"/>
</dbReference>
<reference evidence="1 2" key="1">
    <citation type="journal article" date="2024" name="Commun. Biol.">
        <title>Comparative genomic analysis of thermophilic fungi reveals convergent evolutionary adaptations and gene losses.</title>
        <authorList>
            <person name="Steindorff A.S."/>
            <person name="Aguilar-Pontes M.V."/>
            <person name="Robinson A.J."/>
            <person name="Andreopoulos B."/>
            <person name="LaButti K."/>
            <person name="Kuo A."/>
            <person name="Mondo S."/>
            <person name="Riley R."/>
            <person name="Otillar R."/>
            <person name="Haridas S."/>
            <person name="Lipzen A."/>
            <person name="Grimwood J."/>
            <person name="Schmutz J."/>
            <person name="Clum A."/>
            <person name="Reid I.D."/>
            <person name="Moisan M.C."/>
            <person name="Butler G."/>
            <person name="Nguyen T.T.M."/>
            <person name="Dewar K."/>
            <person name="Conant G."/>
            <person name="Drula E."/>
            <person name="Henrissat B."/>
            <person name="Hansel C."/>
            <person name="Singer S."/>
            <person name="Hutchinson M.I."/>
            <person name="de Vries R.P."/>
            <person name="Natvig D.O."/>
            <person name="Powell A.J."/>
            <person name="Tsang A."/>
            <person name="Grigoriev I.V."/>
        </authorList>
    </citation>
    <scope>NUCLEOTIDE SEQUENCE [LARGE SCALE GENOMIC DNA]</scope>
    <source>
        <strain evidence="1 2">CBS 494.80</strain>
    </source>
</reference>
<comment type="caution">
    <text evidence="1">The sequence shown here is derived from an EMBL/GenBank/DDBJ whole genome shotgun (WGS) entry which is preliminary data.</text>
</comment>
<sequence length="426" mass="48041">MGLRKRIDDFCGTDTEYIDYLESKICQLTATESPPSPVRSVVPEDAINDCDSDEHPTPSITFIEYDPHIDRLDHRSQSQAPKRQRIQPRWEREMDEMLRDFPDAGNWASKREEVGLTSSDNILKALDILIHGKESQAEAAPIEANSSIISADRVSQLLNNFAVSTAALQIDQAFTTQIYHFRMFIFVSLCCVALDQRVDGDLVEEVMAKCVSGSSAKNLSKLRSGAFWVNKMMSRLAAQGLGHRAYELFILSGRPIAQYGRFAHAKDADPYFLARVPDSNPGTEIQTSLPFWVPFIIKTIVGDIFGLSAICTALGYGLDSQIHDYPRYLHNYHHRRLPLPRAIPTDTQEYESNYDGHVDTEVPTAGLYRTGMQALLDAAQQYAVEDLQPPLYDLEGIYWDMPEWPGVNNDILDTTQWSTQNFCNGH</sequence>
<proteinExistence type="predicted"/>
<protein>
    <submittedName>
        <fullName evidence="1">Uncharacterized protein</fullName>
    </submittedName>
</protein>